<evidence type="ECO:0000256" key="1">
    <source>
        <dbReference type="SAM" id="MobiDB-lite"/>
    </source>
</evidence>
<organism evidence="2 3">
    <name type="scientific">Leptospira adleri</name>
    <dbReference type="NCBI Taxonomy" id="2023186"/>
    <lineage>
        <taxon>Bacteria</taxon>
        <taxon>Pseudomonadati</taxon>
        <taxon>Spirochaetota</taxon>
        <taxon>Spirochaetia</taxon>
        <taxon>Leptospirales</taxon>
        <taxon>Leptospiraceae</taxon>
        <taxon>Leptospira</taxon>
    </lineage>
</organism>
<sequence>MGSAVRFSKVGTPSFLGSAVRLSKSRNSLTKVDPTDMTWKILLKSSEKLTRKRGGLLKDTRSVSREKNGNQSRTDS</sequence>
<reference evidence="2 3" key="1">
    <citation type="submission" date="2017-07" db="EMBL/GenBank/DDBJ databases">
        <title>Leptospira spp. isolated from tropical soils.</title>
        <authorList>
            <person name="Thibeaux R."/>
            <person name="Iraola G."/>
            <person name="Ferres I."/>
            <person name="Bierque E."/>
            <person name="Girault D."/>
            <person name="Soupe-Gilbert M.-E."/>
            <person name="Picardeau M."/>
            <person name="Goarant C."/>
        </authorList>
    </citation>
    <scope>NUCLEOTIDE SEQUENCE [LARGE SCALE GENOMIC DNA]</scope>
    <source>
        <strain evidence="2 3">FH2-B-D1</strain>
    </source>
</reference>
<gene>
    <name evidence="2" type="ORF">CH376_17670</name>
</gene>
<evidence type="ECO:0000313" key="2">
    <source>
        <dbReference type="EMBL" id="PJZ60556.1"/>
    </source>
</evidence>
<comment type="caution">
    <text evidence="2">The sequence shown here is derived from an EMBL/GenBank/DDBJ whole genome shotgun (WGS) entry which is preliminary data.</text>
</comment>
<dbReference type="EMBL" id="NPDU01000057">
    <property type="protein sequence ID" value="PJZ60556.1"/>
    <property type="molecule type" value="Genomic_DNA"/>
</dbReference>
<name>A0ABX4NUL2_9LEPT</name>
<proteinExistence type="predicted"/>
<accession>A0ABX4NUL2</accession>
<feature type="region of interest" description="Disordered" evidence="1">
    <location>
        <begin position="53"/>
        <end position="76"/>
    </location>
</feature>
<evidence type="ECO:0000313" key="3">
    <source>
        <dbReference type="Proteomes" id="UP000232149"/>
    </source>
</evidence>
<keyword evidence="3" id="KW-1185">Reference proteome</keyword>
<protein>
    <submittedName>
        <fullName evidence="2">Uncharacterized protein</fullName>
    </submittedName>
</protein>
<feature type="compositionally biased region" description="Basic and acidic residues" evidence="1">
    <location>
        <begin position="56"/>
        <end position="76"/>
    </location>
</feature>
<dbReference type="Proteomes" id="UP000232149">
    <property type="component" value="Unassembled WGS sequence"/>
</dbReference>